<evidence type="ECO:0000313" key="3">
    <source>
        <dbReference type="Proteomes" id="UP001229355"/>
    </source>
</evidence>
<dbReference type="InterPro" id="IPR005325">
    <property type="entry name" value="DUF308_memb"/>
</dbReference>
<organism evidence="2 3">
    <name type="scientific">Sinorhizobium garamanticum</name>
    <dbReference type="NCBI Taxonomy" id="680247"/>
    <lineage>
        <taxon>Bacteria</taxon>
        <taxon>Pseudomonadati</taxon>
        <taxon>Pseudomonadota</taxon>
        <taxon>Alphaproteobacteria</taxon>
        <taxon>Hyphomicrobiales</taxon>
        <taxon>Rhizobiaceae</taxon>
        <taxon>Sinorhizobium/Ensifer group</taxon>
        <taxon>Sinorhizobium</taxon>
    </lineage>
</organism>
<sequence length="150" mass="16240">MASYDTMPRNAGGDPSSPPASVRVVLGGVMIPAGLVVLADVAFASIVTPVFIGTAAILVGTFEVIYAFWARRWGALSWQTLLGFLYIALGLMLTDVAGSSVMQFLQRRASSRTRKGRCSTLNCCMFLSLNRLRFKETCSSILRDPVCTHT</sequence>
<reference evidence="2 3" key="1">
    <citation type="submission" date="2023-03" db="EMBL/GenBank/DDBJ databases">
        <authorList>
            <person name="Kaur S."/>
            <person name="Espinosa-Saiz D."/>
            <person name="Velazquez E."/>
            <person name="Menendez E."/>
            <person name="diCenzo G.C."/>
        </authorList>
    </citation>
    <scope>NUCLEOTIDE SEQUENCE [LARGE SCALE GENOMIC DNA]</scope>
    <source>
        <strain evidence="2 3">LMG 24692</strain>
    </source>
</reference>
<dbReference type="Proteomes" id="UP001229355">
    <property type="component" value="Chromosome 1"/>
</dbReference>
<feature type="transmembrane region" description="Helical" evidence="1">
    <location>
        <begin position="81"/>
        <end position="105"/>
    </location>
</feature>
<feature type="transmembrane region" description="Helical" evidence="1">
    <location>
        <begin position="50"/>
        <end position="69"/>
    </location>
</feature>
<dbReference type="EMBL" id="CP120373">
    <property type="protein sequence ID" value="WEX88554.1"/>
    <property type="molecule type" value="Genomic_DNA"/>
</dbReference>
<name>A0ABY8DCD6_9HYPH</name>
<gene>
    <name evidence="2" type="ORF">PZN02_001043</name>
</gene>
<evidence type="ECO:0000313" key="2">
    <source>
        <dbReference type="EMBL" id="WEX88554.1"/>
    </source>
</evidence>
<dbReference type="RefSeq" id="WP_280660544.1">
    <property type="nucleotide sequence ID" value="NZ_CP120373.1"/>
</dbReference>
<dbReference type="Pfam" id="PF03729">
    <property type="entry name" value="DUF308"/>
    <property type="match status" value="1"/>
</dbReference>
<accession>A0ABY8DCD6</accession>
<evidence type="ECO:0000256" key="1">
    <source>
        <dbReference type="SAM" id="Phobius"/>
    </source>
</evidence>
<keyword evidence="1" id="KW-1133">Transmembrane helix</keyword>
<protein>
    <submittedName>
        <fullName evidence="2">DUF308 domain-containing protein</fullName>
    </submittedName>
</protein>
<keyword evidence="3" id="KW-1185">Reference proteome</keyword>
<feature type="transmembrane region" description="Helical" evidence="1">
    <location>
        <begin position="20"/>
        <end position="43"/>
    </location>
</feature>
<proteinExistence type="predicted"/>
<keyword evidence="1" id="KW-0472">Membrane</keyword>
<keyword evidence="1" id="KW-0812">Transmembrane</keyword>